<evidence type="ECO:0000313" key="3">
    <source>
        <dbReference type="Proteomes" id="UP001157430"/>
    </source>
</evidence>
<evidence type="ECO:0000256" key="1">
    <source>
        <dbReference type="SAM" id="MobiDB-lite"/>
    </source>
</evidence>
<sequence length="250" mass="28013">MKKMETPKNMAKRKTTKTRASNKDVADMLNNRGGNLINNVSKTLERDEDHFMESDIPSTSRDNPNSVSDPDTIPLDVLETGEHLLKVLTPSSDDEMDCEEILNVTVVEGEPQYSVPLDRTWTSVQVIEFAEQFLKAIKCIQSDVRPSTSSRAGGKKDSPEAKRVRESAPVEPPSSNIIDEMVKKLSDGIRLRPLCIGYVHLIVSLKALEVTECEARRIASESNCTDIVDLIKRLRRYKGLSGKMFDNYAE</sequence>
<keyword evidence="3" id="KW-1185">Reference proteome</keyword>
<accession>A0AA48X9I4</accession>
<reference evidence="2 3" key="1">
    <citation type="submission" date="2021-02" db="EMBL/GenBank/DDBJ databases">
        <title>RNA virus diversity of birds and small mammals from Qiang-Tibet plateau of China.</title>
        <authorList>
            <person name="Zhu W."/>
            <person name="Yang J."/>
            <person name="Huang Y."/>
            <person name="Lu S."/>
            <person name="Xu J."/>
        </authorList>
    </citation>
    <scope>NUCLEOTIDE SEQUENCE [LARGE SCALE GENOMIC DNA]</scope>
    <source>
        <strain evidence="2">YSN900</strain>
    </source>
</reference>
<name>A0AA48X9I4_9RHAB</name>
<feature type="region of interest" description="Disordered" evidence="1">
    <location>
        <begin position="145"/>
        <end position="173"/>
    </location>
</feature>
<proteinExistence type="predicted"/>
<organism evidence="2 3">
    <name type="scientific">Yushu rhabdovirus</name>
    <dbReference type="NCBI Taxonomy" id="3071240"/>
    <lineage>
        <taxon>Viruses</taxon>
        <taxon>Riboviria</taxon>
        <taxon>Orthornavirae</taxon>
        <taxon>Negarnaviricota</taxon>
        <taxon>Haploviricotina</taxon>
        <taxon>Monjiviricetes</taxon>
        <taxon>Mononegavirales</taxon>
        <taxon>Rhabdoviridae</taxon>
        <taxon>Alpharhabdovirinae</taxon>
        <taxon>Sigmavirus</taxon>
        <taxon>Sigmavirus yushu</taxon>
    </lineage>
</organism>
<dbReference type="Proteomes" id="UP001157430">
    <property type="component" value="Segment"/>
</dbReference>
<evidence type="ECO:0000313" key="2">
    <source>
        <dbReference type="EMBL" id="QXV86585.1"/>
    </source>
</evidence>
<feature type="compositionally biased region" description="Polar residues" evidence="1">
    <location>
        <begin position="32"/>
        <end position="42"/>
    </location>
</feature>
<feature type="compositionally biased region" description="Basic and acidic residues" evidence="1">
    <location>
        <begin position="154"/>
        <end position="168"/>
    </location>
</feature>
<protein>
    <submittedName>
        <fullName evidence="2">Phosphoprotein</fullName>
    </submittedName>
</protein>
<feature type="region of interest" description="Disordered" evidence="1">
    <location>
        <begin position="1"/>
        <end position="47"/>
    </location>
</feature>
<dbReference type="EMBL" id="MW826525">
    <property type="protein sequence ID" value="QXV86585.1"/>
    <property type="molecule type" value="Genomic_RNA"/>
</dbReference>